<dbReference type="Proteomes" id="UP000460298">
    <property type="component" value="Unassembled WGS sequence"/>
</dbReference>
<dbReference type="EMBL" id="WBUI01000016">
    <property type="protein sequence ID" value="KAB2930974.1"/>
    <property type="molecule type" value="Genomic_DNA"/>
</dbReference>
<dbReference type="Gene3D" id="3.60.21.70">
    <property type="entry name" value="PhoD-like phosphatase"/>
    <property type="match status" value="1"/>
</dbReference>
<accession>A0A833GZF6</accession>
<feature type="domain" description="PhoD-like phosphatase metallophosphatase" evidence="2">
    <location>
        <begin position="47"/>
        <end position="304"/>
    </location>
</feature>
<evidence type="ECO:0000313" key="4">
    <source>
        <dbReference type="Proteomes" id="UP000460298"/>
    </source>
</evidence>
<evidence type="ECO:0000256" key="1">
    <source>
        <dbReference type="SAM" id="SignalP"/>
    </source>
</evidence>
<keyword evidence="1" id="KW-0732">Signal</keyword>
<evidence type="ECO:0000313" key="3">
    <source>
        <dbReference type="EMBL" id="KAB2930974.1"/>
    </source>
</evidence>
<evidence type="ECO:0000259" key="2">
    <source>
        <dbReference type="Pfam" id="PF09423"/>
    </source>
</evidence>
<feature type="chain" id="PRO_5032457176" evidence="1">
    <location>
        <begin position="21"/>
        <end position="359"/>
    </location>
</feature>
<dbReference type="PANTHER" id="PTHR33987:SF1">
    <property type="entry name" value="CALCINEURIN-LIKE METALLO-PHOSPHOESTERASE SUPERFAMILY PROTEIN"/>
    <property type="match status" value="1"/>
</dbReference>
<dbReference type="SUPFAM" id="SSF56300">
    <property type="entry name" value="Metallo-dependent phosphatases"/>
    <property type="match status" value="1"/>
</dbReference>
<proteinExistence type="predicted"/>
<feature type="signal peptide" evidence="1">
    <location>
        <begin position="1"/>
        <end position="20"/>
    </location>
</feature>
<comment type="caution">
    <text evidence="3">The sequence shown here is derived from an EMBL/GenBank/DDBJ whole genome shotgun (WGS) entry which is preliminary data.</text>
</comment>
<dbReference type="InterPro" id="IPR029052">
    <property type="entry name" value="Metallo-depent_PP-like"/>
</dbReference>
<dbReference type="CDD" id="cd07389">
    <property type="entry name" value="MPP_PhoD"/>
    <property type="match status" value="1"/>
</dbReference>
<name>A0A833GZF6_9LEPT</name>
<protein>
    <submittedName>
        <fullName evidence="3">Alkaline phosphatase family protein</fullName>
    </submittedName>
</protein>
<dbReference type="PANTHER" id="PTHR33987">
    <property type="entry name" value="CALCINEURIN-LIKE METALLO-PHOSPHOESTERASE SUPERFAMILY PROTEIN"/>
    <property type="match status" value="1"/>
</dbReference>
<dbReference type="InterPro" id="IPR018946">
    <property type="entry name" value="PhoD-like_MPP"/>
</dbReference>
<gene>
    <name evidence="3" type="ORF">F9K24_14875</name>
</gene>
<sequence>MRSPYLTALLLASCSLPVFEQPVPVSEAVVQRVAFGSCVLQGQPQPIWSAIADADPDVFIFAGDNIYADTWDVSIIERKYRQLGAEPGYQALRSQLLAKGPGRLLATWDDHDYGENDAYRTYPKKRESRRLFLDFFEEPENSARRQHDGIYDAVLYGPPGRRLQVILLDTRYFRDAFDQSEEALKAGKKSGGPYAPTSDTKRTMLGKEQWAWLERQFEQPADLRLLVSSIPLVPDDYTTEIWAMMPHERNRILGLVARSGNTIILSGDRHYTEMSRMQHSQDGMTAPIYDFTSSGLNRIWEGGAKQTNRWRIEASHAVHNFGMLYVEYGEDPAVTVEALDESGKTLIRHRIRLADLKQR</sequence>
<dbReference type="AlphaFoldDB" id="A0A833GZF6"/>
<organism evidence="3 4">
    <name type="scientific">Leptonema illini</name>
    <dbReference type="NCBI Taxonomy" id="183"/>
    <lineage>
        <taxon>Bacteria</taxon>
        <taxon>Pseudomonadati</taxon>
        <taxon>Spirochaetota</taxon>
        <taxon>Spirochaetia</taxon>
        <taxon>Leptospirales</taxon>
        <taxon>Leptospiraceae</taxon>
        <taxon>Leptonema</taxon>
    </lineage>
</organism>
<dbReference type="Pfam" id="PF09423">
    <property type="entry name" value="PhoD"/>
    <property type="match status" value="1"/>
</dbReference>
<dbReference type="InterPro" id="IPR038607">
    <property type="entry name" value="PhoD-like_sf"/>
</dbReference>
<reference evidence="3 4" key="1">
    <citation type="submission" date="2019-10" db="EMBL/GenBank/DDBJ databases">
        <title>Extracellular Electron Transfer in a Candidatus Methanoperedens spp. Enrichment Culture.</title>
        <authorList>
            <person name="Berger S."/>
            <person name="Rangel Shaw D."/>
            <person name="Berben T."/>
            <person name="In 'T Zandt M."/>
            <person name="Frank J."/>
            <person name="Reimann J."/>
            <person name="Jetten M.S.M."/>
            <person name="Welte C.U."/>
        </authorList>
    </citation>
    <scope>NUCLEOTIDE SEQUENCE [LARGE SCALE GENOMIC DNA]</scope>
    <source>
        <strain evidence="3">SB12</strain>
    </source>
</reference>